<feature type="compositionally biased region" description="Polar residues" evidence="5">
    <location>
        <begin position="496"/>
        <end position="509"/>
    </location>
</feature>
<evidence type="ECO:0000313" key="8">
    <source>
        <dbReference type="EMBL" id="GJS80915.1"/>
    </source>
</evidence>
<dbReference type="SUPFAM" id="SSF57756">
    <property type="entry name" value="Retrovirus zinc finger-like domains"/>
    <property type="match status" value="1"/>
</dbReference>
<dbReference type="InterPro" id="IPR001878">
    <property type="entry name" value="Znf_CCHC"/>
</dbReference>
<dbReference type="Pfam" id="PF00098">
    <property type="entry name" value="zf-CCHC"/>
    <property type="match status" value="1"/>
</dbReference>
<dbReference type="PANTHER" id="PTHR46524:SF12">
    <property type="entry name" value="CW-TYPE DOMAIN-CONTAINING PROTEIN"/>
    <property type="match status" value="1"/>
</dbReference>
<feature type="domain" description="CCHC-type" evidence="6">
    <location>
        <begin position="184"/>
        <end position="197"/>
    </location>
</feature>
<dbReference type="InterPro" id="IPR055300">
    <property type="entry name" value="CWZF3/5/7"/>
</dbReference>
<feature type="region of interest" description="Disordered" evidence="5">
    <location>
        <begin position="155"/>
        <end position="180"/>
    </location>
</feature>
<dbReference type="PROSITE" id="PS50158">
    <property type="entry name" value="ZF_CCHC"/>
    <property type="match status" value="1"/>
</dbReference>
<dbReference type="InterPro" id="IPR036875">
    <property type="entry name" value="Znf_CCHC_sf"/>
</dbReference>
<gene>
    <name evidence="8" type="ORF">Tco_0747456</name>
</gene>
<feature type="region of interest" description="Disordered" evidence="5">
    <location>
        <begin position="649"/>
        <end position="669"/>
    </location>
</feature>
<dbReference type="PROSITE" id="PS51050">
    <property type="entry name" value="ZF_CW"/>
    <property type="match status" value="1"/>
</dbReference>
<feature type="domain" description="CW-type" evidence="7">
    <location>
        <begin position="397"/>
        <end position="450"/>
    </location>
</feature>
<evidence type="ECO:0000313" key="9">
    <source>
        <dbReference type="Proteomes" id="UP001151760"/>
    </source>
</evidence>
<dbReference type="Gene3D" id="3.30.40.100">
    <property type="match status" value="1"/>
</dbReference>
<feature type="compositionally biased region" description="Polar residues" evidence="5">
    <location>
        <begin position="472"/>
        <end position="481"/>
    </location>
</feature>
<evidence type="ECO:0000256" key="4">
    <source>
        <dbReference type="PROSITE-ProRule" id="PRU00047"/>
    </source>
</evidence>
<accession>A0ABQ4YTR7</accession>
<dbReference type="Pfam" id="PF07496">
    <property type="entry name" value="zf-CW"/>
    <property type="match status" value="1"/>
</dbReference>
<comment type="caution">
    <text evidence="8">The sequence shown here is derived from an EMBL/GenBank/DDBJ whole genome shotgun (WGS) entry which is preliminary data.</text>
</comment>
<evidence type="ECO:0000259" key="6">
    <source>
        <dbReference type="PROSITE" id="PS50158"/>
    </source>
</evidence>
<feature type="compositionally biased region" description="Basic and acidic residues" evidence="5">
    <location>
        <begin position="653"/>
        <end position="669"/>
    </location>
</feature>
<sequence>MWYDIFLFKENFKRRDPSQCRSKLVLLIVLFLLEVKYMVEDASSKKFLVSNFTNYKMTDSRPVMEQYNKLLGILGRFTQNKMNMDEVIQVFCVIDKLSPSWKDFKHTLKHKKEESILVELGSHLRIEESLRVQDSDEPKGNNVVDPSVVNMVEHNNSTRYNDNNGKRKHQDTKADPNKKSKVTCWKCGKPGHLKKDCGGEKVYYVTYVSEAFFVQDDDVAWWVDSGATVHASMSGPANPSEQNSLRLRIKVGSDKPVRKNYEIYSGLGLLLSPSSSTGNDSEDIVGSTIESPGCVLRDMTSVFVPGDLLVSPLNESLLCLTKVALPVNQFVDASSSRHEEVKQIEVKELNSVKCEVVDGIKNEAPFLEKCVGTLSFDNKRDLTNESKGKLSKAPAEAASHDNWVACDRCNAWRLLPIGITADNLPENWWCSKSTWLPGKNYCDVSEDETTQAVREMNFKISSQNHVIGDTYHANSNANSETLPDGWKKNKSRHEGSNSSPVEISHSSMDSRQKRKRLSEANQQLLEKNVVNKPIDVGRNAATVNGEPRPKKLKTMTGIDQHDHLTSTKIKNENERQTENTLASSKSKLLDRKSCEEVVKPAKKRKLKDQDTPPYANTVKEKRLKTSNTDINGEEKPLIKGNGMKIKLSVSRESSVDKSHEKNLNATSSRKDLESERFQFGATSSSSKVSGSFRRASLKEVKGSPVGTVSSSPLKAPNLDKLSPAAGRTISRKAHAKSRPEVPRIDGSGVSNEYASSQTAMTAFKKAEESKDYADRLKISGFDYECNDAYFDSALKFLHAASLLEAYYNDFSKLKGMVDPLTVYSTSAKLSKICAEEYEKRKEMAAAALAYKCMDVAYMRVVYCKSFVTKQDMQMVTQGESPSSSAFVVDNLNNQATIIDKTMLSKNITHLGNQVVARSQANFTRLLDFTSDVSLAMEASLSTQNAYKAASTTLEESQNKEMTISVKQVVDFSFQDVKELVTLVQNAREAINRQGFKGNDRQLSEHKLFDLPLVHRRSIAAPPLSPLLLISFYWLLLMVGSPFPPIIAEGVLKFAKISPDALGIDKKDSLVLEAIFDFFIEFPRDKYRYAQEALALRKHLKNKNDEDAKMDLCCVEGKIRTALEGMRYPIREEDLTTVKKDDNLAGFISEYAVMPLTSPIGWFSYIPPDFNL</sequence>
<dbReference type="EMBL" id="BQNB010010708">
    <property type="protein sequence ID" value="GJS80915.1"/>
    <property type="molecule type" value="Genomic_DNA"/>
</dbReference>
<evidence type="ECO:0000256" key="5">
    <source>
        <dbReference type="SAM" id="MobiDB-lite"/>
    </source>
</evidence>
<proteinExistence type="predicted"/>
<dbReference type="Pfam" id="PF24756">
    <property type="entry name" value="THD_CWZF3-5-7"/>
    <property type="match status" value="1"/>
</dbReference>
<evidence type="ECO:0000256" key="2">
    <source>
        <dbReference type="ARBA" id="ARBA00022771"/>
    </source>
</evidence>
<dbReference type="Proteomes" id="UP001151760">
    <property type="component" value="Unassembled WGS sequence"/>
</dbReference>
<dbReference type="Pfam" id="PF14223">
    <property type="entry name" value="Retrotran_gag_2"/>
    <property type="match status" value="1"/>
</dbReference>
<dbReference type="SMART" id="SM00343">
    <property type="entry name" value="ZnF_C2HC"/>
    <property type="match status" value="1"/>
</dbReference>
<feature type="region of interest" description="Disordered" evidence="5">
    <location>
        <begin position="699"/>
        <end position="750"/>
    </location>
</feature>
<reference evidence="8" key="2">
    <citation type="submission" date="2022-01" db="EMBL/GenBank/DDBJ databases">
        <authorList>
            <person name="Yamashiro T."/>
            <person name="Shiraishi A."/>
            <person name="Satake H."/>
            <person name="Nakayama K."/>
        </authorList>
    </citation>
    <scope>NUCLEOTIDE SEQUENCE</scope>
</reference>
<dbReference type="Gene3D" id="4.10.60.10">
    <property type="entry name" value="Zinc finger, CCHC-type"/>
    <property type="match status" value="1"/>
</dbReference>
<name>A0ABQ4YTR7_9ASTR</name>
<evidence type="ECO:0000256" key="3">
    <source>
        <dbReference type="ARBA" id="ARBA00022833"/>
    </source>
</evidence>
<keyword evidence="9" id="KW-1185">Reference proteome</keyword>
<keyword evidence="1" id="KW-0479">Metal-binding</keyword>
<feature type="region of interest" description="Disordered" evidence="5">
    <location>
        <begin position="470"/>
        <end position="516"/>
    </location>
</feature>
<evidence type="ECO:0000256" key="1">
    <source>
        <dbReference type="ARBA" id="ARBA00022723"/>
    </source>
</evidence>
<feature type="region of interest" description="Disordered" evidence="5">
    <location>
        <begin position="593"/>
        <end position="613"/>
    </location>
</feature>
<keyword evidence="2 4" id="KW-0863">Zinc-finger</keyword>
<reference evidence="8" key="1">
    <citation type="journal article" date="2022" name="Int. J. Mol. Sci.">
        <title>Draft Genome of Tanacetum Coccineum: Genomic Comparison of Closely Related Tanacetum-Family Plants.</title>
        <authorList>
            <person name="Yamashiro T."/>
            <person name="Shiraishi A."/>
            <person name="Nakayama K."/>
            <person name="Satake H."/>
        </authorList>
    </citation>
    <scope>NUCLEOTIDE SEQUENCE</scope>
</reference>
<protein>
    <submittedName>
        <fullName evidence="8">Cullin, conserved site-containing protein</fullName>
    </submittedName>
</protein>
<keyword evidence="3" id="KW-0862">Zinc</keyword>
<dbReference type="InterPro" id="IPR056406">
    <property type="entry name" value="THD_CWZF3/5/7"/>
</dbReference>
<organism evidence="8 9">
    <name type="scientific">Tanacetum coccineum</name>
    <dbReference type="NCBI Taxonomy" id="301880"/>
    <lineage>
        <taxon>Eukaryota</taxon>
        <taxon>Viridiplantae</taxon>
        <taxon>Streptophyta</taxon>
        <taxon>Embryophyta</taxon>
        <taxon>Tracheophyta</taxon>
        <taxon>Spermatophyta</taxon>
        <taxon>Magnoliopsida</taxon>
        <taxon>eudicotyledons</taxon>
        <taxon>Gunneridae</taxon>
        <taxon>Pentapetalae</taxon>
        <taxon>asterids</taxon>
        <taxon>campanulids</taxon>
        <taxon>Asterales</taxon>
        <taxon>Asteraceae</taxon>
        <taxon>Asteroideae</taxon>
        <taxon>Anthemideae</taxon>
        <taxon>Anthemidinae</taxon>
        <taxon>Tanacetum</taxon>
    </lineage>
</organism>
<dbReference type="PANTHER" id="PTHR46524">
    <property type="entry name" value="CW-TYPE ZINC FINGER"/>
    <property type="match status" value="1"/>
</dbReference>
<dbReference type="InterPro" id="IPR011124">
    <property type="entry name" value="Znf_CW"/>
</dbReference>
<evidence type="ECO:0000259" key="7">
    <source>
        <dbReference type="PROSITE" id="PS51050"/>
    </source>
</evidence>